<feature type="compositionally biased region" description="Basic and acidic residues" evidence="1">
    <location>
        <begin position="79"/>
        <end position="94"/>
    </location>
</feature>
<feature type="compositionally biased region" description="Basic and acidic residues" evidence="1">
    <location>
        <begin position="159"/>
        <end position="168"/>
    </location>
</feature>
<feature type="non-terminal residue" evidence="2">
    <location>
        <position position="177"/>
    </location>
</feature>
<name>A0A6J4LKS0_9ACTN</name>
<accession>A0A6J4LKS0</accession>
<reference evidence="2" key="1">
    <citation type="submission" date="2020-02" db="EMBL/GenBank/DDBJ databases">
        <authorList>
            <person name="Meier V. D."/>
        </authorList>
    </citation>
    <scope>NUCLEOTIDE SEQUENCE</scope>
    <source>
        <strain evidence="2">AVDCRST_MAG16</strain>
    </source>
</reference>
<organism evidence="2">
    <name type="scientific">uncultured Frankineae bacterium</name>
    <dbReference type="NCBI Taxonomy" id="437475"/>
    <lineage>
        <taxon>Bacteria</taxon>
        <taxon>Bacillati</taxon>
        <taxon>Actinomycetota</taxon>
        <taxon>Actinomycetes</taxon>
        <taxon>Frankiales</taxon>
        <taxon>environmental samples</taxon>
    </lineage>
</organism>
<feature type="compositionally biased region" description="Low complexity" evidence="1">
    <location>
        <begin position="33"/>
        <end position="49"/>
    </location>
</feature>
<feature type="compositionally biased region" description="Basic residues" evidence="1">
    <location>
        <begin position="1"/>
        <end position="14"/>
    </location>
</feature>
<feature type="compositionally biased region" description="Basic residues" evidence="1">
    <location>
        <begin position="59"/>
        <end position="78"/>
    </location>
</feature>
<feature type="compositionally biased region" description="Basic residues" evidence="1">
    <location>
        <begin position="131"/>
        <end position="148"/>
    </location>
</feature>
<feature type="compositionally biased region" description="Basic residues" evidence="1">
    <location>
        <begin position="103"/>
        <end position="123"/>
    </location>
</feature>
<feature type="region of interest" description="Disordered" evidence="1">
    <location>
        <begin position="1"/>
        <end position="177"/>
    </location>
</feature>
<proteinExistence type="predicted"/>
<feature type="non-terminal residue" evidence="2">
    <location>
        <position position="1"/>
    </location>
</feature>
<gene>
    <name evidence="2" type="ORF">AVDCRST_MAG16-1512</name>
</gene>
<protein>
    <submittedName>
        <fullName evidence="2">FIG024784: Integral membrane protein related to pyrimidine synthesis</fullName>
    </submittedName>
</protein>
<dbReference type="EMBL" id="CADCUE010000135">
    <property type="protein sequence ID" value="CAA9335818.1"/>
    <property type="molecule type" value="Genomic_DNA"/>
</dbReference>
<evidence type="ECO:0000256" key="1">
    <source>
        <dbReference type="SAM" id="MobiDB-lite"/>
    </source>
</evidence>
<sequence length="177" mass="19224">GAGSAHRRLPRRGGRAVAADAEGLARPGPSPGRPAAAALPARGPRSPGPAGDGGAVRRHDVRRRLARPRRRPRPGPPRRRLDPPRHLGHLDRARGPAGPLPPLRRRGERQPRRRARRQGHRPGGHGAARLAPRRPPAHQRLPRRRPHRPPPPGGRRPRPPADRVHPAGDPRLGGLLV</sequence>
<dbReference type="AlphaFoldDB" id="A0A6J4LKS0"/>
<evidence type="ECO:0000313" key="2">
    <source>
        <dbReference type="EMBL" id="CAA9335818.1"/>
    </source>
</evidence>